<dbReference type="EnsemblMetazoa" id="SMAR014522-RA">
    <property type="protein sequence ID" value="SMAR014522-PA"/>
    <property type="gene ID" value="SMAR014522"/>
</dbReference>
<dbReference type="HOGENOM" id="CLU_1241509_0_0_1"/>
<reference evidence="7" key="2">
    <citation type="submission" date="2015-02" db="UniProtKB">
        <authorList>
            <consortium name="EnsemblMetazoa"/>
        </authorList>
    </citation>
    <scope>IDENTIFICATION</scope>
</reference>
<keyword evidence="4" id="KW-0418">Kinase</keyword>
<accession>T1JKZ2</accession>
<evidence type="ECO:0000259" key="6">
    <source>
        <dbReference type="PROSITE" id="PS51158"/>
    </source>
</evidence>
<dbReference type="SUPFAM" id="SSF56112">
    <property type="entry name" value="Protein kinase-like (PK-like)"/>
    <property type="match status" value="1"/>
</dbReference>
<reference evidence="8" key="1">
    <citation type="submission" date="2011-05" db="EMBL/GenBank/DDBJ databases">
        <authorList>
            <person name="Richards S.R."/>
            <person name="Qu J."/>
            <person name="Jiang H."/>
            <person name="Jhangiani S.N."/>
            <person name="Agravi P."/>
            <person name="Goodspeed R."/>
            <person name="Gross S."/>
            <person name="Mandapat C."/>
            <person name="Jackson L."/>
            <person name="Mathew T."/>
            <person name="Pu L."/>
            <person name="Thornton R."/>
            <person name="Saada N."/>
            <person name="Wilczek-Boney K.B."/>
            <person name="Lee S."/>
            <person name="Kovar C."/>
            <person name="Wu Y."/>
            <person name="Scherer S.E."/>
            <person name="Worley K.C."/>
            <person name="Muzny D.M."/>
            <person name="Gibbs R."/>
        </authorList>
    </citation>
    <scope>NUCLEOTIDE SEQUENCE</scope>
    <source>
        <strain evidence="8">Brora</strain>
    </source>
</reference>
<evidence type="ECO:0000256" key="5">
    <source>
        <dbReference type="ARBA" id="ARBA00022840"/>
    </source>
</evidence>
<dbReference type="GO" id="GO:0005524">
    <property type="term" value="F:ATP binding"/>
    <property type="evidence" value="ECO:0007669"/>
    <property type="project" value="UniProtKB-KW"/>
</dbReference>
<keyword evidence="5" id="KW-0067">ATP-binding</keyword>
<proteinExistence type="predicted"/>
<evidence type="ECO:0000313" key="8">
    <source>
        <dbReference type="Proteomes" id="UP000014500"/>
    </source>
</evidence>
<organism evidence="7 8">
    <name type="scientific">Strigamia maritima</name>
    <name type="common">European centipede</name>
    <name type="synonym">Geophilus maritimus</name>
    <dbReference type="NCBI Taxonomy" id="126957"/>
    <lineage>
        <taxon>Eukaryota</taxon>
        <taxon>Metazoa</taxon>
        <taxon>Ecdysozoa</taxon>
        <taxon>Arthropoda</taxon>
        <taxon>Myriapoda</taxon>
        <taxon>Chilopoda</taxon>
        <taxon>Pleurostigmophora</taxon>
        <taxon>Geophilomorpha</taxon>
        <taxon>Linotaeniidae</taxon>
        <taxon>Strigamia</taxon>
    </lineage>
</organism>
<dbReference type="AlphaFoldDB" id="T1JKZ2"/>
<dbReference type="GO" id="GO:1903013">
    <property type="term" value="P:response to differentiation-inducing factor 1"/>
    <property type="evidence" value="ECO:0007669"/>
    <property type="project" value="TreeGrafter"/>
</dbReference>
<protein>
    <recommendedName>
        <fullName evidence="6">Alpha-type protein kinase domain-containing protein</fullName>
    </recommendedName>
</protein>
<dbReference type="PANTHER" id="PTHR45992:SF2">
    <property type="entry name" value="EUKARYOTIC ELONGATION FACTOR 2 KINASE"/>
    <property type="match status" value="1"/>
</dbReference>
<dbReference type="InterPro" id="IPR011009">
    <property type="entry name" value="Kinase-like_dom_sf"/>
</dbReference>
<dbReference type="SMART" id="SM00811">
    <property type="entry name" value="Alpha_kinase"/>
    <property type="match status" value="1"/>
</dbReference>
<dbReference type="Pfam" id="PF02816">
    <property type="entry name" value="Alpha_kinase"/>
    <property type="match status" value="1"/>
</dbReference>
<sequence length="223" mass="25843">MIASLDTYDDVIITSSERPVKKPVLKEWRKGCSVHVDSRTLEVRKTYFRAFPTKTDSRFGIYTQNYVWRVIFIKIGEVPLKYTLAHKPKETATEHMAKKTFVLPNFLMDVLEHWNHFLEGKFHKICNNDMTFNTQDNDNDMELKASALAHFSLHFSDNQALITDIQRVGYKLTDPKVATIIFMKKKSMYLLKLFNVGNMSVTAYSNFISTHVCNTATLQAFQN</sequence>
<dbReference type="Proteomes" id="UP000014500">
    <property type="component" value="Unassembled WGS sequence"/>
</dbReference>
<keyword evidence="3" id="KW-0547">Nucleotide-binding</keyword>
<name>T1JKZ2_STRMM</name>
<dbReference type="PANTHER" id="PTHR45992">
    <property type="entry name" value="EUKARYOTIC ELONGATION FACTOR 2 KINASE-RELATED"/>
    <property type="match status" value="1"/>
</dbReference>
<dbReference type="PROSITE" id="PS51158">
    <property type="entry name" value="ALPHA_KINASE"/>
    <property type="match status" value="1"/>
</dbReference>
<keyword evidence="2" id="KW-0808">Transferase</keyword>
<dbReference type="EMBL" id="AFFK01020353">
    <property type="status" value="NOT_ANNOTATED_CDS"/>
    <property type="molecule type" value="Genomic_DNA"/>
</dbReference>
<evidence type="ECO:0000313" key="7">
    <source>
        <dbReference type="EnsemblMetazoa" id="SMAR014522-PA"/>
    </source>
</evidence>
<dbReference type="InterPro" id="IPR051852">
    <property type="entry name" value="Alpha-type_PK"/>
</dbReference>
<dbReference type="GO" id="GO:0004674">
    <property type="term" value="F:protein serine/threonine kinase activity"/>
    <property type="evidence" value="ECO:0007669"/>
    <property type="project" value="UniProtKB-KW"/>
</dbReference>
<evidence type="ECO:0000256" key="3">
    <source>
        <dbReference type="ARBA" id="ARBA00022741"/>
    </source>
</evidence>
<dbReference type="InterPro" id="IPR004166">
    <property type="entry name" value="a-kinase_dom"/>
</dbReference>
<evidence type="ECO:0000256" key="2">
    <source>
        <dbReference type="ARBA" id="ARBA00022679"/>
    </source>
</evidence>
<evidence type="ECO:0000256" key="4">
    <source>
        <dbReference type="ARBA" id="ARBA00022777"/>
    </source>
</evidence>
<dbReference type="STRING" id="126957.T1JKZ2"/>
<dbReference type="GO" id="GO:0031037">
    <property type="term" value="P:myosin II filament disassembly"/>
    <property type="evidence" value="ECO:0007669"/>
    <property type="project" value="TreeGrafter"/>
</dbReference>
<keyword evidence="1" id="KW-0723">Serine/threonine-protein kinase</keyword>
<feature type="domain" description="Alpha-type protein kinase" evidence="6">
    <location>
        <begin position="1"/>
        <end position="223"/>
    </location>
</feature>
<keyword evidence="8" id="KW-1185">Reference proteome</keyword>
<dbReference type="Gene3D" id="3.20.200.10">
    <property type="entry name" value="MHCK/EF2 kinase"/>
    <property type="match status" value="1"/>
</dbReference>
<evidence type="ECO:0000256" key="1">
    <source>
        <dbReference type="ARBA" id="ARBA00022527"/>
    </source>
</evidence>